<protein>
    <recommendedName>
        <fullName evidence="4">SMODS and SLOG-associating 2TM effector domain-containing protein</fullName>
    </recommendedName>
</protein>
<evidence type="ECO:0000313" key="3">
    <source>
        <dbReference type="Proteomes" id="UP000190787"/>
    </source>
</evidence>
<keyword evidence="1" id="KW-0472">Membrane</keyword>
<gene>
    <name evidence="2" type="ORF">BMI91_04045</name>
</gene>
<feature type="transmembrane region" description="Helical" evidence="1">
    <location>
        <begin position="39"/>
        <end position="57"/>
    </location>
</feature>
<keyword evidence="1" id="KW-1133">Transmembrane helix</keyword>
<evidence type="ECO:0000313" key="2">
    <source>
        <dbReference type="EMBL" id="OOY25586.1"/>
    </source>
</evidence>
<evidence type="ECO:0000256" key="1">
    <source>
        <dbReference type="SAM" id="Phobius"/>
    </source>
</evidence>
<reference evidence="2 3" key="1">
    <citation type="submission" date="2016-11" db="EMBL/GenBank/DDBJ databases">
        <title>A multilocus sequence analysis scheme for characterization of bacteria in the genus Thioclava.</title>
        <authorList>
            <person name="Liu Y."/>
            <person name="Shao Z."/>
        </authorList>
    </citation>
    <scope>NUCLEOTIDE SEQUENCE [LARGE SCALE GENOMIC DNA]</scope>
    <source>
        <strain evidence="2 3">TAW-CT134</strain>
    </source>
</reference>
<keyword evidence="3" id="KW-1185">Reference proteome</keyword>
<comment type="caution">
    <text evidence="2">The sequence shown here is derived from an EMBL/GenBank/DDBJ whole genome shotgun (WGS) entry which is preliminary data.</text>
</comment>
<sequence>MRRLEKVPEPLRILAIYLAYIGIWILNCVPPLLQGKHEAFQASGTIIICFAILRIGLDRAKYEESISKADRETIVSAINRLEAHRELNEQRLALTFDIHMSLISKGLLKSGIENTYGPNTEEENRALCFDIERTIGATGGYYAVPEDNDLAKAITDLKLARDKYAPWKNRLFRIEIAFLVIGTLQSGYGAAFSRWLQENNILIYILDKVEKFSAFLF</sequence>
<dbReference type="Proteomes" id="UP000190787">
    <property type="component" value="Unassembled WGS sequence"/>
</dbReference>
<organism evidence="2 3">
    <name type="scientific">Thioclava sediminum</name>
    <dbReference type="NCBI Taxonomy" id="1915319"/>
    <lineage>
        <taxon>Bacteria</taxon>
        <taxon>Pseudomonadati</taxon>
        <taxon>Pseudomonadota</taxon>
        <taxon>Alphaproteobacteria</taxon>
        <taxon>Rhodobacterales</taxon>
        <taxon>Paracoccaceae</taxon>
        <taxon>Thioclava</taxon>
    </lineage>
</organism>
<keyword evidence="1" id="KW-0812">Transmembrane</keyword>
<proteinExistence type="predicted"/>
<feature type="transmembrane region" description="Helical" evidence="1">
    <location>
        <begin position="12"/>
        <end position="33"/>
    </location>
</feature>
<accession>A0ABX3N0V0</accession>
<name>A0ABX3N0V0_9RHOB</name>
<dbReference type="EMBL" id="MPZV01000001">
    <property type="protein sequence ID" value="OOY25586.1"/>
    <property type="molecule type" value="Genomic_DNA"/>
</dbReference>
<evidence type="ECO:0008006" key="4">
    <source>
        <dbReference type="Google" id="ProtNLM"/>
    </source>
</evidence>